<evidence type="ECO:0000313" key="2">
    <source>
        <dbReference type="EMBL" id="MBP2330508.1"/>
    </source>
</evidence>
<comment type="caution">
    <text evidence="2">The sequence shown here is derived from an EMBL/GenBank/DDBJ whole genome shotgun (WGS) entry which is preliminary data.</text>
</comment>
<feature type="transmembrane region" description="Helical" evidence="1">
    <location>
        <begin position="38"/>
        <end position="62"/>
    </location>
</feature>
<feature type="transmembrane region" description="Helical" evidence="1">
    <location>
        <begin position="6"/>
        <end position="26"/>
    </location>
</feature>
<keyword evidence="1" id="KW-0472">Membrane</keyword>
<keyword evidence="1" id="KW-0812">Transmembrane</keyword>
<keyword evidence="3" id="KW-1185">Reference proteome</keyword>
<dbReference type="EMBL" id="JAGINW010000001">
    <property type="protein sequence ID" value="MBP2330508.1"/>
    <property type="molecule type" value="Genomic_DNA"/>
</dbReference>
<keyword evidence="1" id="KW-1133">Transmembrane helix</keyword>
<feature type="transmembrane region" description="Helical" evidence="1">
    <location>
        <begin position="110"/>
        <end position="129"/>
    </location>
</feature>
<dbReference type="RefSeq" id="WP_209647110.1">
    <property type="nucleotide sequence ID" value="NZ_JAGINW010000001.1"/>
</dbReference>
<organism evidence="2 3">
    <name type="scientific">Kibdelosporangium banguiense</name>
    <dbReference type="NCBI Taxonomy" id="1365924"/>
    <lineage>
        <taxon>Bacteria</taxon>
        <taxon>Bacillati</taxon>
        <taxon>Actinomycetota</taxon>
        <taxon>Actinomycetes</taxon>
        <taxon>Pseudonocardiales</taxon>
        <taxon>Pseudonocardiaceae</taxon>
        <taxon>Kibdelosporangium</taxon>
    </lineage>
</organism>
<proteinExistence type="predicted"/>
<accession>A0ABS4U1I0</accession>
<name>A0ABS4U1I0_9PSEU</name>
<protein>
    <submittedName>
        <fullName evidence="2">Uncharacterized protein</fullName>
    </submittedName>
</protein>
<sequence>MKWQFGGTWLAGSVAMGTVAVLLTAGRGDRPFRALSGLSGLMLFALLALVAVLFVALFAVGLRTEDVTWLPNDTRAAILWTAAVGGGGLIGWGFAAAVTFDAGFDLATQLILGYLGGGLPFTLIAAMFAKPVRTNAIAAGLTAIALLAGATLMDRPLQSCIRYLLLLFGPALGGQ</sequence>
<dbReference type="Proteomes" id="UP001519332">
    <property type="component" value="Unassembled WGS sequence"/>
</dbReference>
<evidence type="ECO:0000256" key="1">
    <source>
        <dbReference type="SAM" id="Phobius"/>
    </source>
</evidence>
<gene>
    <name evidence="2" type="ORF">JOF56_010893</name>
</gene>
<evidence type="ECO:0000313" key="3">
    <source>
        <dbReference type="Proteomes" id="UP001519332"/>
    </source>
</evidence>
<feature type="transmembrane region" description="Helical" evidence="1">
    <location>
        <begin position="77"/>
        <end position="98"/>
    </location>
</feature>
<reference evidence="2 3" key="1">
    <citation type="submission" date="2021-03" db="EMBL/GenBank/DDBJ databases">
        <title>Sequencing the genomes of 1000 actinobacteria strains.</title>
        <authorList>
            <person name="Klenk H.-P."/>
        </authorList>
    </citation>
    <scope>NUCLEOTIDE SEQUENCE [LARGE SCALE GENOMIC DNA]</scope>
    <source>
        <strain evidence="2 3">DSM 46670</strain>
    </source>
</reference>
<feature type="transmembrane region" description="Helical" evidence="1">
    <location>
        <begin position="135"/>
        <end position="153"/>
    </location>
</feature>